<evidence type="ECO:0000259" key="4">
    <source>
        <dbReference type="PROSITE" id="PS50102"/>
    </source>
</evidence>
<evidence type="ECO:0000256" key="1">
    <source>
        <dbReference type="ARBA" id="ARBA00022884"/>
    </source>
</evidence>
<reference evidence="5" key="1">
    <citation type="journal article" date="2020" name="J. Eukaryot. Microbiol.">
        <title>De novo Sequencing, Assembly and Annotation of the Transcriptome for the Free-Living Testate Amoeba Arcella intermedia.</title>
        <authorList>
            <person name="Ribeiro G.M."/>
            <person name="Porfirio-Sousa A.L."/>
            <person name="Maurer-Alcala X.X."/>
            <person name="Katz L.A."/>
            <person name="Lahr D.J.G."/>
        </authorList>
    </citation>
    <scope>NUCLEOTIDE SEQUENCE</scope>
</reference>
<dbReference type="SUPFAM" id="SSF54928">
    <property type="entry name" value="RNA-binding domain, RBD"/>
    <property type="match status" value="2"/>
</dbReference>
<dbReference type="Gene3D" id="3.30.70.330">
    <property type="match status" value="2"/>
</dbReference>
<dbReference type="InterPro" id="IPR012677">
    <property type="entry name" value="Nucleotide-bd_a/b_plait_sf"/>
</dbReference>
<dbReference type="InterPro" id="IPR000504">
    <property type="entry name" value="RRM_dom"/>
</dbReference>
<proteinExistence type="predicted"/>
<feature type="domain" description="RRM" evidence="4">
    <location>
        <begin position="20"/>
        <end position="98"/>
    </location>
</feature>
<dbReference type="GO" id="GO:0003723">
    <property type="term" value="F:RNA binding"/>
    <property type="evidence" value="ECO:0007669"/>
    <property type="project" value="UniProtKB-UniRule"/>
</dbReference>
<dbReference type="PROSITE" id="PS50102">
    <property type="entry name" value="RRM"/>
    <property type="match status" value="2"/>
</dbReference>
<protein>
    <recommendedName>
        <fullName evidence="4">RRM domain-containing protein</fullName>
    </recommendedName>
</protein>
<sequence length="258" mass="29277">MEILSSRLVRMLPSNRQDIRTLYITSLPLDVKEREIQILCRPFEGYEFCKIIHKNNQPAAFVKFSSRATALKACESLQDYVFDLNHPDMVIKVDFAKTDTLKKTSPSSSSPSSPTMGEEGDKKRRSWFDAYGAYGYGEEYGYPPYPDPSAYYQDGYGRGTFYGRMEKRSKGNTPALGESDTIFVGNLPIHCTESDLTEVFKGFPGFSKLRFTVLKNRNVCFVQFKDTKSAAYALDRTTGTKVMGNTLRIEYAQPSKDR</sequence>
<organism evidence="5">
    <name type="scientific">Arcella intermedia</name>
    <dbReference type="NCBI Taxonomy" id="1963864"/>
    <lineage>
        <taxon>Eukaryota</taxon>
        <taxon>Amoebozoa</taxon>
        <taxon>Tubulinea</taxon>
        <taxon>Elardia</taxon>
        <taxon>Arcellinida</taxon>
        <taxon>Sphaerothecina</taxon>
        <taxon>Arcellidae</taxon>
        <taxon>Arcella</taxon>
    </lineage>
</organism>
<name>A0A6B2LD08_9EUKA</name>
<dbReference type="AlphaFoldDB" id="A0A6B2LD08"/>
<accession>A0A6B2LD08</accession>
<feature type="domain" description="RRM" evidence="4">
    <location>
        <begin position="180"/>
        <end position="254"/>
    </location>
</feature>
<dbReference type="InterPro" id="IPR035979">
    <property type="entry name" value="RBD_domain_sf"/>
</dbReference>
<evidence type="ECO:0000256" key="2">
    <source>
        <dbReference type="PROSITE-ProRule" id="PRU00176"/>
    </source>
</evidence>
<evidence type="ECO:0000256" key="3">
    <source>
        <dbReference type="SAM" id="MobiDB-lite"/>
    </source>
</evidence>
<dbReference type="PANTHER" id="PTHR10501">
    <property type="entry name" value="U1 SMALL NUCLEAR RIBONUCLEOPROTEIN A/U2 SMALL NUCLEAR RIBONUCLEOPROTEIN B"/>
    <property type="match status" value="1"/>
</dbReference>
<dbReference type="SMART" id="SM00360">
    <property type="entry name" value="RRM"/>
    <property type="match status" value="2"/>
</dbReference>
<evidence type="ECO:0000313" key="5">
    <source>
        <dbReference type="EMBL" id="NDV34916.1"/>
    </source>
</evidence>
<feature type="compositionally biased region" description="Low complexity" evidence="3">
    <location>
        <begin position="105"/>
        <end position="114"/>
    </location>
</feature>
<feature type="region of interest" description="Disordered" evidence="3">
    <location>
        <begin position="101"/>
        <end position="121"/>
    </location>
</feature>
<keyword evidence="1 2" id="KW-0694">RNA-binding</keyword>
<dbReference type="Pfam" id="PF00076">
    <property type="entry name" value="RRM_1"/>
    <property type="match status" value="2"/>
</dbReference>
<dbReference type="EMBL" id="GIBP01005947">
    <property type="protein sequence ID" value="NDV34916.1"/>
    <property type="molecule type" value="Transcribed_RNA"/>
</dbReference>